<feature type="compositionally biased region" description="Low complexity" evidence="1">
    <location>
        <begin position="314"/>
        <end position="333"/>
    </location>
</feature>
<accession>A0A267GA44</accession>
<dbReference type="Proteomes" id="UP000215902">
    <property type="component" value="Unassembled WGS sequence"/>
</dbReference>
<feature type="signal peptide" evidence="2">
    <location>
        <begin position="1"/>
        <end position="27"/>
    </location>
</feature>
<gene>
    <name evidence="3" type="ORF">BOX15_Mlig003854g3</name>
</gene>
<dbReference type="AlphaFoldDB" id="A0A267GA44"/>
<sequence>MRQKLVERHHRPLLWLLLLLLFAGASGAPATAEFDCGSVRQGDIISISMKVEAVAASLLSYTGGWLSPGNLSIANFSYSSSSFLLLHPASSEPACTCACSGVHGGTIDSSMKNISCRFNCTRFSRPKPPWPASEGCRWHLTGNGMLFEVNSANASLACGFGSAAVTVAPVTWLGGWTGSVTPGQTNVLFNKFQYTLTQTFNSKQYIGHAADMFMNELWPVRVALIGQSGSNKSVIRYRPYFGWSEFCLHECLAVYQANSQYLTVQQDCYRVPPPREMSADSSVEGDSGRGCVWTFAVNCAAIRVQWSNRSQPCLSDTSESTTTLPTTATSTETSTYQPTASSTIGKFVNTTSTVCPCKSVNSAAVAILPSTIMMKLLPSCLLVLLLRILSN</sequence>
<organism evidence="3 4">
    <name type="scientific">Macrostomum lignano</name>
    <dbReference type="NCBI Taxonomy" id="282301"/>
    <lineage>
        <taxon>Eukaryota</taxon>
        <taxon>Metazoa</taxon>
        <taxon>Spiralia</taxon>
        <taxon>Lophotrochozoa</taxon>
        <taxon>Platyhelminthes</taxon>
        <taxon>Rhabditophora</taxon>
        <taxon>Macrostomorpha</taxon>
        <taxon>Macrostomida</taxon>
        <taxon>Macrostomidae</taxon>
        <taxon>Macrostomum</taxon>
    </lineage>
</organism>
<dbReference type="EMBL" id="NIVC01000442">
    <property type="protein sequence ID" value="PAA82898.1"/>
    <property type="molecule type" value="Genomic_DNA"/>
</dbReference>
<proteinExistence type="predicted"/>
<keyword evidence="4" id="KW-1185">Reference proteome</keyword>
<evidence type="ECO:0000256" key="2">
    <source>
        <dbReference type="SAM" id="SignalP"/>
    </source>
</evidence>
<feature type="region of interest" description="Disordered" evidence="1">
    <location>
        <begin position="311"/>
        <end position="333"/>
    </location>
</feature>
<evidence type="ECO:0000313" key="4">
    <source>
        <dbReference type="Proteomes" id="UP000215902"/>
    </source>
</evidence>
<protein>
    <submittedName>
        <fullName evidence="3">Uncharacterized protein</fullName>
    </submittedName>
</protein>
<feature type="chain" id="PRO_5012356889" evidence="2">
    <location>
        <begin position="28"/>
        <end position="391"/>
    </location>
</feature>
<keyword evidence="2" id="KW-0732">Signal</keyword>
<evidence type="ECO:0000256" key="1">
    <source>
        <dbReference type="SAM" id="MobiDB-lite"/>
    </source>
</evidence>
<reference evidence="3 4" key="1">
    <citation type="submission" date="2017-06" db="EMBL/GenBank/DDBJ databases">
        <title>A platform for efficient transgenesis in Macrostomum lignano, a flatworm model organism for stem cell research.</title>
        <authorList>
            <person name="Berezikov E."/>
        </authorList>
    </citation>
    <scope>NUCLEOTIDE SEQUENCE [LARGE SCALE GENOMIC DNA]</scope>
    <source>
        <strain evidence="3">DV1</strain>
        <tissue evidence="3">Whole organism</tissue>
    </source>
</reference>
<name>A0A267GA44_9PLAT</name>
<evidence type="ECO:0000313" key="3">
    <source>
        <dbReference type="EMBL" id="PAA82898.1"/>
    </source>
</evidence>
<comment type="caution">
    <text evidence="3">The sequence shown here is derived from an EMBL/GenBank/DDBJ whole genome shotgun (WGS) entry which is preliminary data.</text>
</comment>